<organism evidence="2 3">
    <name type="scientific">Luteolibacter ambystomatis</name>
    <dbReference type="NCBI Taxonomy" id="2824561"/>
    <lineage>
        <taxon>Bacteria</taxon>
        <taxon>Pseudomonadati</taxon>
        <taxon>Verrucomicrobiota</taxon>
        <taxon>Verrucomicrobiia</taxon>
        <taxon>Verrucomicrobiales</taxon>
        <taxon>Verrucomicrobiaceae</taxon>
        <taxon>Luteolibacter</taxon>
    </lineage>
</organism>
<feature type="transmembrane region" description="Helical" evidence="1">
    <location>
        <begin position="121"/>
        <end position="141"/>
    </location>
</feature>
<dbReference type="Proteomes" id="UP000676169">
    <property type="component" value="Chromosome"/>
</dbReference>
<dbReference type="AlphaFoldDB" id="A0A975G8Z3"/>
<sequence>MSEDPSESKPVIIRLMGTACSMLGAVCAVICLLLVLLTGMAGAWATVLWLPMIVALLALLGSYLFCTLLLEFGLMLLRGRLPVRQEQFLPWWFCRVFAIWAGTLALPLFTAFVVRSIRLDWTAVPALAGMIGCVWAVRFLLRKSEWLILKEPDSTPPAPWSVPGDP</sequence>
<feature type="transmembrane region" description="Helical" evidence="1">
    <location>
        <begin position="12"/>
        <end position="37"/>
    </location>
</feature>
<dbReference type="RefSeq" id="WP_211631418.1">
    <property type="nucleotide sequence ID" value="NZ_CP073100.1"/>
</dbReference>
<name>A0A975G8Z3_9BACT</name>
<keyword evidence="1" id="KW-1133">Transmembrane helix</keyword>
<reference evidence="2" key="1">
    <citation type="submission" date="2021-04" db="EMBL/GenBank/DDBJ databases">
        <title>Luteolibacter sp. 32A isolated from the skin of an Anderson's salamander (Ambystoma andersonii).</title>
        <authorList>
            <person name="Spergser J."/>
            <person name="Busse H.-J."/>
        </authorList>
    </citation>
    <scope>NUCLEOTIDE SEQUENCE</scope>
    <source>
        <strain evidence="2">32A</strain>
    </source>
</reference>
<gene>
    <name evidence="2" type="ORF">KBB96_20790</name>
</gene>
<proteinExistence type="predicted"/>
<dbReference type="KEGG" id="lamb:KBB96_20790"/>
<keyword evidence="1" id="KW-0472">Membrane</keyword>
<evidence type="ECO:0000313" key="2">
    <source>
        <dbReference type="EMBL" id="QUE51279.1"/>
    </source>
</evidence>
<feature type="transmembrane region" description="Helical" evidence="1">
    <location>
        <begin position="89"/>
        <end position="109"/>
    </location>
</feature>
<dbReference type="EMBL" id="CP073100">
    <property type="protein sequence ID" value="QUE51279.1"/>
    <property type="molecule type" value="Genomic_DNA"/>
</dbReference>
<evidence type="ECO:0000313" key="3">
    <source>
        <dbReference type="Proteomes" id="UP000676169"/>
    </source>
</evidence>
<keyword evidence="1" id="KW-0812">Transmembrane</keyword>
<protein>
    <submittedName>
        <fullName evidence="2">Uncharacterized protein</fullName>
    </submittedName>
</protein>
<evidence type="ECO:0000256" key="1">
    <source>
        <dbReference type="SAM" id="Phobius"/>
    </source>
</evidence>
<accession>A0A975G8Z3</accession>
<feature type="transmembrane region" description="Helical" evidence="1">
    <location>
        <begin position="49"/>
        <end position="77"/>
    </location>
</feature>
<keyword evidence="3" id="KW-1185">Reference proteome</keyword>